<protein>
    <submittedName>
        <fullName evidence="3">FAD-dependent oxidoreductase</fullName>
    </submittedName>
</protein>
<dbReference type="Gene3D" id="3.50.50.60">
    <property type="entry name" value="FAD/NAD(P)-binding domain"/>
    <property type="match status" value="2"/>
</dbReference>
<dbReference type="PANTHER" id="PTHR43563">
    <property type="entry name" value="AMINE OXIDASE"/>
    <property type="match status" value="1"/>
</dbReference>
<feature type="domain" description="Amine oxidase" evidence="2">
    <location>
        <begin position="69"/>
        <end position="363"/>
    </location>
</feature>
<reference evidence="3" key="1">
    <citation type="submission" date="2021-12" db="EMBL/GenBank/DDBJ databases">
        <title>Enterovibrio ZSDZ35 sp. nov. and Enterovibrio ZSDZ42 sp. nov., isolated from coastal seawater in Qingdao.</title>
        <authorList>
            <person name="Zhang P."/>
        </authorList>
    </citation>
    <scope>NUCLEOTIDE SEQUENCE</scope>
    <source>
        <strain evidence="3">ZSDZ42</strain>
    </source>
</reference>
<dbReference type="EMBL" id="JAJUBC010000013">
    <property type="protein sequence ID" value="MDD1794085.1"/>
    <property type="molecule type" value="Genomic_DNA"/>
</dbReference>
<keyword evidence="4" id="KW-1185">Reference proteome</keyword>
<sequence length="368" mass="40082">MSTVVETAIIGGGLSGLFAAHLLERQGRDYVLFEARERFGGRIISLPSNDANQANVDLGPSWYWPNINPRLSALVTALEIMSYKQFSSGRYLIEETRGAPAQAIDIGQDIMPDTYRLRGGMQALINGLLKKIRSEQCFLGTPVKSVTKQSDNTYLLEYEHRGGKGALVAKHVVFAMPLRLISNTISFHPALSPALKRAFDGTETWMAAHAKVVLTYATPFWRDKGFSGSASSRVGPMVEIHDASPENDQAEPEYGALMGFIGINGAARKTAGDGTLKRLILQQAAKLFGPEAQHPLSIEYVDWYQETFTTTTSYLSASHGIYGIDIENIEHPHIFFAGTEASHSFGGYLEGALDAASLAVNAITSLSH</sequence>
<proteinExistence type="inferred from homology"/>
<dbReference type="RefSeq" id="WP_274164924.1">
    <property type="nucleotide sequence ID" value="NZ_JAJUBC010000013.1"/>
</dbReference>
<dbReference type="InterPro" id="IPR050703">
    <property type="entry name" value="Flavin_MAO"/>
</dbReference>
<comment type="similarity">
    <text evidence="1">Belongs to the flavin monoamine oxidase family.</text>
</comment>
<comment type="caution">
    <text evidence="3">The sequence shown here is derived from an EMBL/GenBank/DDBJ whole genome shotgun (WGS) entry which is preliminary data.</text>
</comment>
<dbReference type="InterPro" id="IPR036188">
    <property type="entry name" value="FAD/NAD-bd_sf"/>
</dbReference>
<dbReference type="SUPFAM" id="SSF54373">
    <property type="entry name" value="FAD-linked reductases, C-terminal domain"/>
    <property type="match status" value="1"/>
</dbReference>
<name>A0ABT5R1Q2_9GAMM</name>
<organism evidence="3 4">
    <name type="scientific">Enterovibrio gelatinilyticus</name>
    <dbReference type="NCBI Taxonomy" id="2899819"/>
    <lineage>
        <taxon>Bacteria</taxon>
        <taxon>Pseudomonadati</taxon>
        <taxon>Pseudomonadota</taxon>
        <taxon>Gammaproteobacteria</taxon>
        <taxon>Vibrionales</taxon>
        <taxon>Vibrionaceae</taxon>
        <taxon>Enterovibrio</taxon>
    </lineage>
</organism>
<dbReference type="PANTHER" id="PTHR43563:SF14">
    <property type="entry name" value="AMINE OXIDASE"/>
    <property type="match status" value="1"/>
</dbReference>
<dbReference type="Pfam" id="PF01593">
    <property type="entry name" value="Amino_oxidase"/>
    <property type="match status" value="1"/>
</dbReference>
<gene>
    <name evidence="3" type="ORF">LRP50_13160</name>
</gene>
<evidence type="ECO:0000256" key="1">
    <source>
        <dbReference type="ARBA" id="ARBA00005995"/>
    </source>
</evidence>
<dbReference type="InterPro" id="IPR002937">
    <property type="entry name" value="Amino_oxidase"/>
</dbReference>
<dbReference type="Proteomes" id="UP001149400">
    <property type="component" value="Unassembled WGS sequence"/>
</dbReference>
<evidence type="ECO:0000313" key="4">
    <source>
        <dbReference type="Proteomes" id="UP001149400"/>
    </source>
</evidence>
<dbReference type="SUPFAM" id="SSF51905">
    <property type="entry name" value="FAD/NAD(P)-binding domain"/>
    <property type="match status" value="1"/>
</dbReference>
<evidence type="ECO:0000259" key="2">
    <source>
        <dbReference type="Pfam" id="PF01593"/>
    </source>
</evidence>
<accession>A0ABT5R1Q2</accession>
<evidence type="ECO:0000313" key="3">
    <source>
        <dbReference type="EMBL" id="MDD1794085.1"/>
    </source>
</evidence>